<name>A0AAN8VEL3_9MAGN</name>
<sequence>MARVREKRKLWLEDYEAFMETLISVKGQIDFEKETSVFPTLRAIFNSNFRRFSIDQLNQIIEMHGFIKIHRCPKKDVLEATSCIDLTLPKRSTIDENISAYNSYSSIDEINQALAALEWQECPVKFVEALNSPPMEENTENHNLNPNHLKIKRRQRKSKRNPSLNFTIAKKLRTKELRKMKKIDSIISDRKLDDDDVEVL</sequence>
<evidence type="ECO:0000313" key="4">
    <source>
        <dbReference type="Proteomes" id="UP001370490"/>
    </source>
</evidence>
<dbReference type="AlphaFoldDB" id="A0AAN8VEL3"/>
<reference evidence="3 4" key="1">
    <citation type="submission" date="2023-12" db="EMBL/GenBank/DDBJ databases">
        <title>A high-quality genome assembly for Dillenia turbinata (Dilleniales).</title>
        <authorList>
            <person name="Chanderbali A."/>
        </authorList>
    </citation>
    <scope>NUCLEOTIDE SEQUENCE [LARGE SCALE GENOMIC DNA]</scope>
    <source>
        <strain evidence="3">LSX21</strain>
        <tissue evidence="3">Leaf</tissue>
    </source>
</reference>
<proteinExistence type="predicted"/>
<gene>
    <name evidence="3" type="ORF">RJ641_004368</name>
</gene>
<organism evidence="3 4">
    <name type="scientific">Dillenia turbinata</name>
    <dbReference type="NCBI Taxonomy" id="194707"/>
    <lineage>
        <taxon>Eukaryota</taxon>
        <taxon>Viridiplantae</taxon>
        <taxon>Streptophyta</taxon>
        <taxon>Embryophyta</taxon>
        <taxon>Tracheophyta</taxon>
        <taxon>Spermatophyta</taxon>
        <taxon>Magnoliopsida</taxon>
        <taxon>eudicotyledons</taxon>
        <taxon>Gunneridae</taxon>
        <taxon>Pentapetalae</taxon>
        <taxon>Dilleniales</taxon>
        <taxon>Dilleniaceae</taxon>
        <taxon>Dillenia</taxon>
    </lineage>
</organism>
<keyword evidence="4" id="KW-1185">Reference proteome</keyword>
<dbReference type="PANTHER" id="PTHR35096:SF8">
    <property type="entry name" value="OS03G0308600 PROTEIN"/>
    <property type="match status" value="1"/>
</dbReference>
<dbReference type="PANTHER" id="PTHR35096">
    <property type="entry name" value="BNAA08G28570D PROTEIN"/>
    <property type="match status" value="1"/>
</dbReference>
<accession>A0AAN8VEL3</accession>
<feature type="region of interest" description="Disordered" evidence="1">
    <location>
        <begin position="135"/>
        <end position="165"/>
    </location>
</feature>
<evidence type="ECO:0000256" key="1">
    <source>
        <dbReference type="SAM" id="MobiDB-lite"/>
    </source>
</evidence>
<comment type="caution">
    <text evidence="3">The sequence shown here is derived from an EMBL/GenBank/DDBJ whole genome shotgun (WGS) entry which is preliminary data.</text>
</comment>
<feature type="compositionally biased region" description="Basic residues" evidence="1">
    <location>
        <begin position="149"/>
        <end position="160"/>
    </location>
</feature>
<dbReference type="InterPro" id="IPR056689">
    <property type="entry name" value="DUF7787"/>
</dbReference>
<dbReference type="EMBL" id="JBAMMX010000012">
    <property type="protein sequence ID" value="KAK6930274.1"/>
    <property type="molecule type" value="Genomic_DNA"/>
</dbReference>
<dbReference type="Pfam" id="PF25042">
    <property type="entry name" value="DUF7787"/>
    <property type="match status" value="1"/>
</dbReference>
<feature type="domain" description="DUF7787" evidence="2">
    <location>
        <begin position="49"/>
        <end position="87"/>
    </location>
</feature>
<evidence type="ECO:0000259" key="2">
    <source>
        <dbReference type="Pfam" id="PF25042"/>
    </source>
</evidence>
<evidence type="ECO:0000313" key="3">
    <source>
        <dbReference type="EMBL" id="KAK6930274.1"/>
    </source>
</evidence>
<dbReference type="Proteomes" id="UP001370490">
    <property type="component" value="Unassembled WGS sequence"/>
</dbReference>
<protein>
    <recommendedName>
        <fullName evidence="2">DUF7787 domain-containing protein</fullName>
    </recommendedName>
</protein>